<keyword evidence="1" id="KW-0328">Glycosyltransferase</keyword>
<dbReference type="InterPro" id="IPR050748">
    <property type="entry name" value="Glycosyltrans_8_dom-fam"/>
</dbReference>
<evidence type="ECO:0000313" key="4">
    <source>
        <dbReference type="EMBL" id="SDM55792.1"/>
    </source>
</evidence>
<evidence type="ECO:0000313" key="5">
    <source>
        <dbReference type="Proteomes" id="UP000199440"/>
    </source>
</evidence>
<dbReference type="PANTHER" id="PTHR13778">
    <property type="entry name" value="GLYCOSYLTRANSFERASE 8 DOMAIN-CONTAINING PROTEIN"/>
    <property type="match status" value="1"/>
</dbReference>
<keyword evidence="3" id="KW-0479">Metal-binding</keyword>
<accession>A0A1G9U7J4</accession>
<gene>
    <name evidence="4" type="ORF">SAMN04488514_110149</name>
</gene>
<dbReference type="GO" id="GO:0016757">
    <property type="term" value="F:glycosyltransferase activity"/>
    <property type="evidence" value="ECO:0007669"/>
    <property type="project" value="UniProtKB-KW"/>
</dbReference>
<dbReference type="CDD" id="cd04194">
    <property type="entry name" value="GT8_A4GalT_like"/>
    <property type="match status" value="1"/>
</dbReference>
<reference evidence="4 5" key="1">
    <citation type="submission" date="2016-10" db="EMBL/GenBank/DDBJ databases">
        <authorList>
            <person name="de Groot N.N."/>
        </authorList>
    </citation>
    <scope>NUCLEOTIDE SEQUENCE [LARGE SCALE GENOMIC DNA]</scope>
    <source>
        <strain evidence="4 5">DSM 19886</strain>
    </source>
</reference>
<evidence type="ECO:0000256" key="2">
    <source>
        <dbReference type="ARBA" id="ARBA00022679"/>
    </source>
</evidence>
<dbReference type="Proteomes" id="UP000199440">
    <property type="component" value="Unassembled WGS sequence"/>
</dbReference>
<dbReference type="GO" id="GO:0046872">
    <property type="term" value="F:metal ion binding"/>
    <property type="evidence" value="ECO:0007669"/>
    <property type="project" value="UniProtKB-KW"/>
</dbReference>
<evidence type="ECO:0000256" key="1">
    <source>
        <dbReference type="ARBA" id="ARBA00022676"/>
    </source>
</evidence>
<dbReference type="Gene3D" id="3.90.550.10">
    <property type="entry name" value="Spore Coat Polysaccharide Biosynthesis Protein SpsA, Chain A"/>
    <property type="match status" value="1"/>
</dbReference>
<dbReference type="Pfam" id="PF01501">
    <property type="entry name" value="Glyco_transf_8"/>
    <property type="match status" value="1"/>
</dbReference>
<dbReference type="SUPFAM" id="SSF53448">
    <property type="entry name" value="Nucleotide-diphospho-sugar transferases"/>
    <property type="match status" value="1"/>
</dbReference>
<dbReference type="InterPro" id="IPR002495">
    <property type="entry name" value="Glyco_trans_8"/>
</dbReference>
<dbReference type="STRING" id="192904.SAMN04488514_110149"/>
<dbReference type="InterPro" id="IPR029044">
    <property type="entry name" value="Nucleotide-diphossugar_trans"/>
</dbReference>
<organism evidence="4 5">
    <name type="scientific">Kriegella aquimaris</name>
    <dbReference type="NCBI Taxonomy" id="192904"/>
    <lineage>
        <taxon>Bacteria</taxon>
        <taxon>Pseudomonadati</taxon>
        <taxon>Bacteroidota</taxon>
        <taxon>Flavobacteriia</taxon>
        <taxon>Flavobacteriales</taxon>
        <taxon>Flavobacteriaceae</taxon>
        <taxon>Kriegella</taxon>
    </lineage>
</organism>
<dbReference type="AlphaFoldDB" id="A0A1G9U7J4"/>
<dbReference type="PANTHER" id="PTHR13778:SF47">
    <property type="entry name" value="LIPOPOLYSACCHARIDE 1,3-GALACTOSYLTRANSFERASE"/>
    <property type="match status" value="1"/>
</dbReference>
<protein>
    <submittedName>
        <fullName evidence="4">Lipopolysaccharide biosynthesis protein, LPS:glycosyltransferase</fullName>
    </submittedName>
</protein>
<evidence type="ECO:0000256" key="3">
    <source>
        <dbReference type="ARBA" id="ARBA00022723"/>
    </source>
</evidence>
<dbReference type="RefSeq" id="WP_089892736.1">
    <property type="nucleotide sequence ID" value="NZ_FNGV01000010.1"/>
</dbReference>
<sequence>MNIGFSINRLGMVGLGATITSMLRNCSQPDLLVIWVLCADLLPQDKKNIKVLLEKEHFNGQFHLIDISPQIEFGDLHPLHGDWTNYGRLLLPEHIADDKVLYLDSDIVIEEDVLKFNNFDLNDYGLAAVPTTPLGTVMEHYIYVNLMALNPLLASFNSGVLLINLDYWRKHNIKEQCKTLGLRLKPAAKFRDQVLLNIIFAGSYKELPIHFNYEWAPHLSIPGNRTNGQINHFIGSPKPWDICGRLIHSGHDTWAKYADVNWINEYKTMDRPTLRRTWKIRRSYLRTLYIKSGFSKKSCEKN</sequence>
<keyword evidence="2 4" id="KW-0808">Transferase</keyword>
<dbReference type="EMBL" id="FNGV01000010">
    <property type="protein sequence ID" value="SDM55792.1"/>
    <property type="molecule type" value="Genomic_DNA"/>
</dbReference>
<dbReference type="OrthoDB" id="695971at2"/>
<name>A0A1G9U7J4_9FLAO</name>
<keyword evidence="5" id="KW-1185">Reference proteome</keyword>
<proteinExistence type="predicted"/>